<dbReference type="AlphaFoldDB" id="A0A8T3DZH9"/>
<organism evidence="1 2">
    <name type="scientific">Albula goreensis</name>
    <dbReference type="NCBI Taxonomy" id="1534307"/>
    <lineage>
        <taxon>Eukaryota</taxon>
        <taxon>Metazoa</taxon>
        <taxon>Chordata</taxon>
        <taxon>Craniata</taxon>
        <taxon>Vertebrata</taxon>
        <taxon>Euteleostomi</taxon>
        <taxon>Actinopterygii</taxon>
        <taxon>Neopterygii</taxon>
        <taxon>Teleostei</taxon>
        <taxon>Albuliformes</taxon>
        <taxon>Albulidae</taxon>
        <taxon>Albula</taxon>
    </lineage>
</organism>
<evidence type="ECO:0000313" key="2">
    <source>
        <dbReference type="Proteomes" id="UP000829720"/>
    </source>
</evidence>
<dbReference type="Proteomes" id="UP000829720">
    <property type="component" value="Unassembled WGS sequence"/>
</dbReference>
<comment type="caution">
    <text evidence="1">The sequence shown here is derived from an EMBL/GenBank/DDBJ whole genome shotgun (WGS) entry which is preliminary data.</text>
</comment>
<dbReference type="EMBL" id="JAERUA010000003">
    <property type="protein sequence ID" value="KAI1901780.1"/>
    <property type="molecule type" value="Genomic_DNA"/>
</dbReference>
<protein>
    <submittedName>
        <fullName evidence="1">Uncharacterized protein</fullName>
    </submittedName>
</protein>
<keyword evidence="2" id="KW-1185">Reference proteome</keyword>
<evidence type="ECO:0000313" key="1">
    <source>
        <dbReference type="EMBL" id="KAI1901780.1"/>
    </source>
</evidence>
<sequence length="87" mass="9649">MNLEDHWKILELDIEGVGSLTHCDSSYTLLDLYTYDLTEGLVWKREAEVVPLVLNTRHNTGDIGIIMGLSAGPVGRGPSLAEEHRIC</sequence>
<gene>
    <name evidence="1" type="ORF">AGOR_G00037920</name>
</gene>
<reference evidence="1" key="1">
    <citation type="submission" date="2021-01" db="EMBL/GenBank/DDBJ databases">
        <authorList>
            <person name="Zahm M."/>
            <person name="Roques C."/>
            <person name="Cabau C."/>
            <person name="Klopp C."/>
            <person name="Donnadieu C."/>
            <person name="Jouanno E."/>
            <person name="Lampietro C."/>
            <person name="Louis A."/>
            <person name="Herpin A."/>
            <person name="Echchiki A."/>
            <person name="Berthelot C."/>
            <person name="Parey E."/>
            <person name="Roest-Crollius H."/>
            <person name="Braasch I."/>
            <person name="Postlethwait J."/>
            <person name="Bobe J."/>
            <person name="Montfort J."/>
            <person name="Bouchez O."/>
            <person name="Begum T."/>
            <person name="Mejri S."/>
            <person name="Adams A."/>
            <person name="Chen W.-J."/>
            <person name="Guiguen Y."/>
        </authorList>
    </citation>
    <scope>NUCLEOTIDE SEQUENCE</scope>
    <source>
        <tissue evidence="1">Blood</tissue>
    </source>
</reference>
<proteinExistence type="predicted"/>
<accession>A0A8T3DZH9</accession>
<name>A0A8T3DZH9_9TELE</name>